<proteinExistence type="predicted"/>
<protein>
    <submittedName>
        <fullName evidence="1">Uncharacterized protein</fullName>
    </submittedName>
</protein>
<dbReference type="AlphaFoldDB" id="A0A316U9L0"/>
<evidence type="ECO:0000313" key="2">
    <source>
        <dbReference type="Proteomes" id="UP000245942"/>
    </source>
</evidence>
<dbReference type="RefSeq" id="XP_025349056.1">
    <property type="nucleotide sequence ID" value="XM_025489411.1"/>
</dbReference>
<organism evidence="1 2">
    <name type="scientific">Pseudomicrostroma glucosiphilum</name>
    <dbReference type="NCBI Taxonomy" id="1684307"/>
    <lineage>
        <taxon>Eukaryota</taxon>
        <taxon>Fungi</taxon>
        <taxon>Dikarya</taxon>
        <taxon>Basidiomycota</taxon>
        <taxon>Ustilaginomycotina</taxon>
        <taxon>Exobasidiomycetes</taxon>
        <taxon>Microstromatales</taxon>
        <taxon>Microstromatales incertae sedis</taxon>
        <taxon>Pseudomicrostroma</taxon>
    </lineage>
</organism>
<dbReference type="Proteomes" id="UP000245942">
    <property type="component" value="Unassembled WGS sequence"/>
</dbReference>
<accession>A0A316U9L0</accession>
<dbReference type="GeneID" id="37011145"/>
<dbReference type="EMBL" id="KZ819324">
    <property type="protein sequence ID" value="PWN21896.1"/>
    <property type="molecule type" value="Genomic_DNA"/>
</dbReference>
<gene>
    <name evidence="1" type="ORF">BCV69DRAFT_158837</name>
</gene>
<keyword evidence="2" id="KW-1185">Reference proteome</keyword>
<name>A0A316U9L0_9BASI</name>
<reference evidence="1 2" key="1">
    <citation type="journal article" date="2018" name="Mol. Biol. Evol.">
        <title>Broad Genomic Sampling Reveals a Smut Pathogenic Ancestry of the Fungal Clade Ustilaginomycotina.</title>
        <authorList>
            <person name="Kijpornyongpan T."/>
            <person name="Mondo S.J."/>
            <person name="Barry K."/>
            <person name="Sandor L."/>
            <person name="Lee J."/>
            <person name="Lipzen A."/>
            <person name="Pangilinan J."/>
            <person name="LaButti K."/>
            <person name="Hainaut M."/>
            <person name="Henrissat B."/>
            <person name="Grigoriev I.V."/>
            <person name="Spatafora J.W."/>
            <person name="Aime M.C."/>
        </authorList>
    </citation>
    <scope>NUCLEOTIDE SEQUENCE [LARGE SCALE GENOMIC DNA]</scope>
    <source>
        <strain evidence="1 2">MCA 4718</strain>
    </source>
</reference>
<sequence>MGGHDGPHMLALPVFGISTGQGAVHRGCSVRCSLCSQLPVIWAASLSVRTAQARILGRAGFAHSTNCDNPRCNPEPILRKGEHRTRAQDSLALLLGSRLHLYAPPGRPSPPGSLHFFGDRARDLDGENSILLHSTRSNTDARLHLSSGLASTYTSPSPCY</sequence>
<evidence type="ECO:0000313" key="1">
    <source>
        <dbReference type="EMBL" id="PWN21896.1"/>
    </source>
</evidence>